<keyword evidence="2" id="KW-0732">Signal</keyword>
<evidence type="ECO:0000313" key="5">
    <source>
        <dbReference type="Proteomes" id="UP000531251"/>
    </source>
</evidence>
<keyword evidence="5" id="KW-1185">Reference proteome</keyword>
<dbReference type="AlphaFoldDB" id="A0A7X5XYI1"/>
<dbReference type="Gene3D" id="2.40.160.90">
    <property type="match status" value="2"/>
</dbReference>
<sequence length="614" mass="62155">MLKFSVSAAALAAGLVLSACSGGGGGGGIGSAGGSAPGTGSGTTPAPAPTPTPTPNASLLALNSSETFTNDGATAVGNFPTNGASSPTLNIAFGSISVAYDARARSYTITSGTRSQTFLPSDRDAATSTAQLTMFKRGAGAKTDTLALTAIGTSGAFTYQYVGAGYWQHTENGADTIAGSVDAFIYGIRTQDSAMPRTGTGTYALDLIGIESGINSQPEALAALAGSGRMDVDFMGGRMLFDGTGRRVPVTTLAGNAYLPTFTFRGDANLTAGTASFKGQMAIDGGGGDVSGRFFGPGAEEVGASFTTTWISGGKLTTVGTLTGRRKPEDSAAAIPLANLTSPQSFAIASGVSPIQAEVQNSRGTEPGKVASFTGWPNGAWSSLGFDPAAKSYTFDGRTFTAANAVSAESSDGVKTYRQVDGDKSATLRIYTPNGSNGSVALTYSAFADYMTLQQPATGTTDPVARLWSIYGVNTPSDNVPRVGNATYAGAIYGYAVRGGDAPYDMRGTASITVDFVSRTIGGELRPLFTPAGGGTTQDFGGLTLSGRIEAAPNTNTFSGGATPMNNSTASIGIAGRFFGPSAQEAGVSFGGTWKPEQFGGTLRLQGVAIGKRQ</sequence>
<dbReference type="InterPro" id="IPR001677">
    <property type="entry name" value="TbpB_B_D"/>
</dbReference>
<dbReference type="EMBL" id="JAATJB010000002">
    <property type="protein sequence ID" value="NJB96560.1"/>
    <property type="molecule type" value="Genomic_DNA"/>
</dbReference>
<accession>A0A7X5XYI1</accession>
<protein>
    <recommendedName>
        <fullName evidence="3">Transferrin-binding protein B C-lobe/N-lobe beta-barrel domain-containing protein</fullName>
    </recommendedName>
</protein>
<feature type="region of interest" description="Disordered" evidence="1">
    <location>
        <begin position="31"/>
        <end position="56"/>
    </location>
</feature>
<feature type="chain" id="PRO_5031172957" description="Transferrin-binding protein B C-lobe/N-lobe beta-barrel domain-containing protein" evidence="2">
    <location>
        <begin position="22"/>
        <end position="614"/>
    </location>
</feature>
<organism evidence="4 5">
    <name type="scientific">Sphingomonas trueperi</name>
    <dbReference type="NCBI Taxonomy" id="53317"/>
    <lineage>
        <taxon>Bacteria</taxon>
        <taxon>Pseudomonadati</taxon>
        <taxon>Pseudomonadota</taxon>
        <taxon>Alphaproteobacteria</taxon>
        <taxon>Sphingomonadales</taxon>
        <taxon>Sphingomonadaceae</taxon>
        <taxon>Sphingomonas</taxon>
    </lineage>
</organism>
<gene>
    <name evidence="4" type="ORF">GGR89_000860</name>
</gene>
<evidence type="ECO:0000256" key="2">
    <source>
        <dbReference type="SAM" id="SignalP"/>
    </source>
</evidence>
<feature type="domain" description="Transferrin-binding protein B C-lobe/N-lobe beta-barrel" evidence="3">
    <location>
        <begin position="480"/>
        <end position="601"/>
    </location>
</feature>
<evidence type="ECO:0000313" key="4">
    <source>
        <dbReference type="EMBL" id="NJB96560.1"/>
    </source>
</evidence>
<reference evidence="4 5" key="1">
    <citation type="submission" date="2020-03" db="EMBL/GenBank/DDBJ databases">
        <title>Genomic Encyclopedia of Type Strains, Phase IV (KMG-IV): sequencing the most valuable type-strain genomes for metagenomic binning, comparative biology and taxonomic classification.</title>
        <authorList>
            <person name="Goeker M."/>
        </authorList>
    </citation>
    <scope>NUCLEOTIDE SEQUENCE [LARGE SCALE GENOMIC DNA]</scope>
    <source>
        <strain evidence="4 5">DSM 7225</strain>
    </source>
</reference>
<evidence type="ECO:0000259" key="3">
    <source>
        <dbReference type="Pfam" id="PF01298"/>
    </source>
</evidence>
<proteinExistence type="predicted"/>
<dbReference type="PROSITE" id="PS51257">
    <property type="entry name" value="PROKAR_LIPOPROTEIN"/>
    <property type="match status" value="1"/>
</dbReference>
<feature type="signal peptide" evidence="2">
    <location>
        <begin position="1"/>
        <end position="21"/>
    </location>
</feature>
<evidence type="ECO:0000256" key="1">
    <source>
        <dbReference type="SAM" id="MobiDB-lite"/>
    </source>
</evidence>
<name>A0A7X5XYI1_9SPHN</name>
<dbReference type="RefSeq" id="WP_167712763.1">
    <property type="nucleotide sequence ID" value="NZ_BAAADY010000025.1"/>
</dbReference>
<feature type="compositionally biased region" description="Gly residues" evidence="1">
    <location>
        <begin position="31"/>
        <end position="41"/>
    </location>
</feature>
<comment type="caution">
    <text evidence="4">The sequence shown here is derived from an EMBL/GenBank/DDBJ whole genome shotgun (WGS) entry which is preliminary data.</text>
</comment>
<dbReference type="Proteomes" id="UP000531251">
    <property type="component" value="Unassembled WGS sequence"/>
</dbReference>
<dbReference type="InterPro" id="IPR011250">
    <property type="entry name" value="OMP/PagP_B-barrel"/>
</dbReference>
<dbReference type="Pfam" id="PF01298">
    <property type="entry name" value="TbpB_B_D"/>
    <property type="match status" value="1"/>
</dbReference>
<dbReference type="SUPFAM" id="SSF56925">
    <property type="entry name" value="OMPA-like"/>
    <property type="match status" value="2"/>
</dbReference>